<name>A0A0F9SUE4_9ZZZZ</name>
<feature type="transmembrane region" description="Helical" evidence="1">
    <location>
        <begin position="34"/>
        <end position="52"/>
    </location>
</feature>
<dbReference type="AlphaFoldDB" id="A0A0F9SUE4"/>
<sequence length="66" mass="7637">MKFNYWFKNLLISLGITILMVALSSVGKLIFEFSNLNAVFLNFLIWILLNQFDQVPNKKKGENNGK</sequence>
<evidence type="ECO:0000256" key="1">
    <source>
        <dbReference type="SAM" id="Phobius"/>
    </source>
</evidence>
<keyword evidence="1" id="KW-0472">Membrane</keyword>
<dbReference type="EMBL" id="LAZR01001697">
    <property type="protein sequence ID" value="KKN40556.1"/>
    <property type="molecule type" value="Genomic_DNA"/>
</dbReference>
<organism evidence="2">
    <name type="scientific">marine sediment metagenome</name>
    <dbReference type="NCBI Taxonomy" id="412755"/>
    <lineage>
        <taxon>unclassified sequences</taxon>
        <taxon>metagenomes</taxon>
        <taxon>ecological metagenomes</taxon>
    </lineage>
</organism>
<comment type="caution">
    <text evidence="2">The sequence shown here is derived from an EMBL/GenBank/DDBJ whole genome shotgun (WGS) entry which is preliminary data.</text>
</comment>
<reference evidence="2" key="1">
    <citation type="journal article" date="2015" name="Nature">
        <title>Complex archaea that bridge the gap between prokaryotes and eukaryotes.</title>
        <authorList>
            <person name="Spang A."/>
            <person name="Saw J.H."/>
            <person name="Jorgensen S.L."/>
            <person name="Zaremba-Niedzwiedzka K."/>
            <person name="Martijn J."/>
            <person name="Lind A.E."/>
            <person name="van Eijk R."/>
            <person name="Schleper C."/>
            <person name="Guy L."/>
            <person name="Ettema T.J."/>
        </authorList>
    </citation>
    <scope>NUCLEOTIDE SEQUENCE</scope>
</reference>
<proteinExistence type="predicted"/>
<keyword evidence="1" id="KW-0812">Transmembrane</keyword>
<gene>
    <name evidence="2" type="ORF">LCGC14_0731920</name>
</gene>
<protein>
    <submittedName>
        <fullName evidence="2">Uncharacterized protein</fullName>
    </submittedName>
</protein>
<evidence type="ECO:0000313" key="2">
    <source>
        <dbReference type="EMBL" id="KKN40556.1"/>
    </source>
</evidence>
<accession>A0A0F9SUE4</accession>
<keyword evidence="1" id="KW-1133">Transmembrane helix</keyword>